<dbReference type="Pfam" id="PF07400">
    <property type="entry name" value="IL11"/>
    <property type="match status" value="1"/>
</dbReference>
<organism evidence="4 5">
    <name type="scientific">Onychostoma macrolepis</name>
    <dbReference type="NCBI Taxonomy" id="369639"/>
    <lineage>
        <taxon>Eukaryota</taxon>
        <taxon>Metazoa</taxon>
        <taxon>Chordata</taxon>
        <taxon>Craniata</taxon>
        <taxon>Vertebrata</taxon>
        <taxon>Euteleostomi</taxon>
        <taxon>Actinopterygii</taxon>
        <taxon>Neopterygii</taxon>
        <taxon>Teleostei</taxon>
        <taxon>Ostariophysi</taxon>
        <taxon>Cypriniformes</taxon>
        <taxon>Cyprinidae</taxon>
        <taxon>Acrossocheilinae</taxon>
        <taxon>Onychostoma</taxon>
    </lineage>
</organism>
<dbReference type="PROSITE" id="PS50835">
    <property type="entry name" value="IG_LIKE"/>
    <property type="match status" value="2"/>
</dbReference>
<keyword evidence="2" id="KW-0732">Signal</keyword>
<evidence type="ECO:0000259" key="3">
    <source>
        <dbReference type="PROSITE" id="PS50835"/>
    </source>
</evidence>
<protein>
    <recommendedName>
        <fullName evidence="3">Ig-like domain-containing protein</fullName>
    </recommendedName>
</protein>
<dbReference type="Gene3D" id="2.60.40.10">
    <property type="entry name" value="Immunoglobulins"/>
    <property type="match status" value="3"/>
</dbReference>
<keyword evidence="5" id="KW-1185">Reference proteome</keyword>
<dbReference type="InterPro" id="IPR007110">
    <property type="entry name" value="Ig-like_dom"/>
</dbReference>
<name>A0A7J6C1L3_9TELE</name>
<keyword evidence="1" id="KW-0472">Membrane</keyword>
<dbReference type="CDD" id="cd00096">
    <property type="entry name" value="Ig"/>
    <property type="match status" value="1"/>
</dbReference>
<feature type="signal peptide" evidence="2">
    <location>
        <begin position="1"/>
        <end position="19"/>
    </location>
</feature>
<dbReference type="InterPro" id="IPR013783">
    <property type="entry name" value="Ig-like_fold"/>
</dbReference>
<dbReference type="InterPro" id="IPR020438">
    <property type="entry name" value="IL-11"/>
</dbReference>
<evidence type="ECO:0000313" key="5">
    <source>
        <dbReference type="Proteomes" id="UP000579812"/>
    </source>
</evidence>
<dbReference type="SUPFAM" id="SSF47266">
    <property type="entry name" value="4-helical cytokines"/>
    <property type="match status" value="1"/>
</dbReference>
<dbReference type="PANTHER" id="PTHR46484:SF8">
    <property type="entry name" value="B-CELL RECEPTOR CD22-LIKE-RELATED"/>
    <property type="match status" value="1"/>
</dbReference>
<evidence type="ECO:0000256" key="1">
    <source>
        <dbReference type="SAM" id="Phobius"/>
    </source>
</evidence>
<dbReference type="SUPFAM" id="SSF48726">
    <property type="entry name" value="Immunoglobulin"/>
    <property type="match status" value="2"/>
</dbReference>
<feature type="domain" description="Ig-like" evidence="3">
    <location>
        <begin position="139"/>
        <end position="234"/>
    </location>
</feature>
<sequence length="587" mass="65869">MSGLKVLVVIFWILRGAASGTWEIKMPKKIDAMSGFCVQIPCQFEIPNSFKKFLNKSVEVIWKNTTKEGPDVLSSKRTGLSLLKGNVIGNILNKNCTTVFHNFPVGFSDKFFFRLQGPETLKYTFEQGVNITVHEDVPPPILSTYVEVMEVLEGTRLTLACSTVISCPSIQPLMQWNPQLGEQLTPALQMDEFGQTLLVSSQTFNATPLHDRLKVSCSLFYSQDPKRPAETSVTLRVLYAPKNTIALVSPSGPLSEGSVVMLSCHSDANPAVQRYEWYKDSGSGKLELQNQGQTLTMIARSTVQGLYVCKVYNTHGTDQSRPVAVDINGCSIAPYIICGLLTLFLILITAVDLVKYKSLLKRFQASEGLHGPMTYTTLHRTSDSVYNVIPSRASRSEDDYENRNFVSPDSTVPLIVLMSCVELFTFITARPANIPQGKKGLQMLYQHMQMLLKIVSQERHGNEMKDFEQSLTSLPTLNYKTADLKKVEVSSTLGQLYSGLKSFKFHLDWIQQKQEEMGNDYSKTKKLAHRIQVISHMVLIQIGTMPSELVYPSLSPLNTAWNVFQANVEILDKLYFFCNWYTRALGN</sequence>
<dbReference type="Proteomes" id="UP000579812">
    <property type="component" value="Unassembled WGS sequence"/>
</dbReference>
<reference evidence="4 5" key="1">
    <citation type="submission" date="2020-04" db="EMBL/GenBank/DDBJ databases">
        <title>Chromosome-level genome assembly of a cyprinid fish Onychostoma macrolepis by integration of Nanopore Sequencing, Bionano and Hi-C technology.</title>
        <authorList>
            <person name="Wang D."/>
        </authorList>
    </citation>
    <scope>NUCLEOTIDE SEQUENCE [LARGE SCALE GENOMIC DNA]</scope>
    <source>
        <strain evidence="4">SWU-2019</strain>
        <tissue evidence="4">Muscle</tissue>
    </source>
</reference>
<proteinExistence type="predicted"/>
<feature type="domain" description="Ig-like" evidence="3">
    <location>
        <begin position="241"/>
        <end position="324"/>
    </location>
</feature>
<keyword evidence="1" id="KW-1133">Transmembrane helix</keyword>
<dbReference type="InterPro" id="IPR036179">
    <property type="entry name" value="Ig-like_dom_sf"/>
</dbReference>
<dbReference type="Gene3D" id="1.20.1250.10">
    <property type="match status" value="1"/>
</dbReference>
<evidence type="ECO:0000313" key="4">
    <source>
        <dbReference type="EMBL" id="KAF4100643.1"/>
    </source>
</evidence>
<feature type="chain" id="PRO_5029841486" description="Ig-like domain-containing protein" evidence="2">
    <location>
        <begin position="20"/>
        <end position="587"/>
    </location>
</feature>
<accession>A0A7J6C1L3</accession>
<comment type="caution">
    <text evidence="4">The sequence shown here is derived from an EMBL/GenBank/DDBJ whole genome shotgun (WGS) entry which is preliminary data.</text>
</comment>
<dbReference type="AlphaFoldDB" id="A0A7J6C1L3"/>
<dbReference type="Pfam" id="PF13895">
    <property type="entry name" value="Ig_2"/>
    <property type="match status" value="1"/>
</dbReference>
<keyword evidence="1" id="KW-0812">Transmembrane</keyword>
<dbReference type="PANTHER" id="PTHR46484">
    <property type="entry name" value="SI:CH211-171H4.5-RELATED"/>
    <property type="match status" value="1"/>
</dbReference>
<evidence type="ECO:0000256" key="2">
    <source>
        <dbReference type="SAM" id="SignalP"/>
    </source>
</evidence>
<gene>
    <name evidence="4" type="ORF">G5714_018839</name>
</gene>
<feature type="transmembrane region" description="Helical" evidence="1">
    <location>
        <begin position="332"/>
        <end position="354"/>
    </location>
</feature>
<dbReference type="EMBL" id="JAAMOB010000019">
    <property type="protein sequence ID" value="KAF4100643.1"/>
    <property type="molecule type" value="Genomic_DNA"/>
</dbReference>
<dbReference type="InterPro" id="IPR009079">
    <property type="entry name" value="4_helix_cytokine-like_core"/>
</dbReference>